<dbReference type="InterPro" id="IPR056002">
    <property type="entry name" value="DUF7580"/>
</dbReference>
<reference evidence="2 3" key="1">
    <citation type="journal article" date="2023" name="Plant Dis.">
        <title>First Report of Diplodia intermedia Causing Canker and Dieback Diseases on Apple Trees in Canada.</title>
        <authorList>
            <person name="Ellouze W."/>
            <person name="Ilyukhin E."/>
            <person name="Sulman M."/>
            <person name="Ali S."/>
        </authorList>
    </citation>
    <scope>NUCLEOTIDE SEQUENCE [LARGE SCALE GENOMIC DNA]</scope>
    <source>
        <strain evidence="2 3">M45-28</strain>
    </source>
</reference>
<sequence length="522" mass="59294">MEVAGLVFGVVPILFEILKSFGWASRKLDSFRAYHEVIEELQLDFRLEEHAFRSECRILLESVVDDREELLNVLQHPNDASWGRRDLQSVDDRLRVLVGDDYAICEEVVVKIRDMLRDTLKDLAELGRVSETAGVGGSSPELVAAWSDIPSIHQSNHSTTNPLHNVRSAFEVTVKESRYRRCLQGLNIWNAKFRTFRKQKCALHSPRHFSSQTITSRRVPPKYARIREASRTLHGSLEDAWSCSNASHQAHQAKLLLHAKEDFGKVRLDMAISCRRKDGQISPKDFRFIFYDAGKNAMMQQGQQSNGKEIIQLNTKIDILPKLQRLVLAHKLASTVLQYYLTPWLLEDWRLQDISYFGHTTGASMEDIVRDMETLHLSTTFPKRIPNPSATSASASAGNINPGDGETTRTVQPLYRYTYGIRNMTLAKLGLALLEIGHKKDISSFDLGSWQHDVISARILADGSYTDLGPRYQRIVRKCIECNFSAEDDLDAEDLRNAVYTNVICELESLITAHKRLLDAIQ</sequence>
<dbReference type="Proteomes" id="UP001521184">
    <property type="component" value="Unassembled WGS sequence"/>
</dbReference>
<comment type="caution">
    <text evidence="2">The sequence shown here is derived from an EMBL/GenBank/DDBJ whole genome shotgun (WGS) entry which is preliminary data.</text>
</comment>
<keyword evidence="3" id="KW-1185">Reference proteome</keyword>
<dbReference type="PANTHER" id="PTHR35186:SF4">
    <property type="entry name" value="PRION-INHIBITION AND PROPAGATION HELO DOMAIN-CONTAINING PROTEIN"/>
    <property type="match status" value="1"/>
</dbReference>
<evidence type="ECO:0000313" key="3">
    <source>
        <dbReference type="Proteomes" id="UP001521184"/>
    </source>
</evidence>
<evidence type="ECO:0000313" key="2">
    <source>
        <dbReference type="EMBL" id="KAL1641671.1"/>
    </source>
</evidence>
<dbReference type="EMBL" id="JAKEKT020000038">
    <property type="protein sequence ID" value="KAL1641671.1"/>
    <property type="molecule type" value="Genomic_DNA"/>
</dbReference>
<dbReference type="PANTHER" id="PTHR35186">
    <property type="entry name" value="ANK_REP_REGION DOMAIN-CONTAINING PROTEIN"/>
    <property type="match status" value="1"/>
</dbReference>
<dbReference type="Pfam" id="PF24476">
    <property type="entry name" value="DUF7580"/>
    <property type="match status" value="1"/>
</dbReference>
<organism evidence="2 3">
    <name type="scientific">Diplodia intermedia</name>
    <dbReference type="NCBI Taxonomy" id="856260"/>
    <lineage>
        <taxon>Eukaryota</taxon>
        <taxon>Fungi</taxon>
        <taxon>Dikarya</taxon>
        <taxon>Ascomycota</taxon>
        <taxon>Pezizomycotina</taxon>
        <taxon>Dothideomycetes</taxon>
        <taxon>Dothideomycetes incertae sedis</taxon>
        <taxon>Botryosphaeriales</taxon>
        <taxon>Botryosphaeriaceae</taxon>
        <taxon>Diplodia</taxon>
    </lineage>
</organism>
<evidence type="ECO:0000259" key="1">
    <source>
        <dbReference type="Pfam" id="PF24476"/>
    </source>
</evidence>
<accession>A0ABR3TPE1</accession>
<proteinExistence type="predicted"/>
<gene>
    <name evidence="2" type="ORF">SLS58_005949</name>
</gene>
<protein>
    <recommendedName>
        <fullName evidence="1">DUF7580 domain-containing protein</fullName>
    </recommendedName>
</protein>
<feature type="domain" description="DUF7580" evidence="1">
    <location>
        <begin position="316"/>
        <end position="509"/>
    </location>
</feature>
<name>A0ABR3TPE1_9PEZI</name>